<gene>
    <name evidence="2" type="ORF">LCGC14_1285470</name>
</gene>
<evidence type="ECO:0000256" key="1">
    <source>
        <dbReference type="SAM" id="MobiDB-lite"/>
    </source>
</evidence>
<feature type="non-terminal residue" evidence="2">
    <location>
        <position position="54"/>
    </location>
</feature>
<protein>
    <submittedName>
        <fullName evidence="2">Uncharacterized protein</fullName>
    </submittedName>
</protein>
<sequence length="54" mass="5678">MTSPSTLLGDVKPMRVITDRGEGNMHAKPPIAAAPERPPETAAPETAAEKPEVI</sequence>
<organism evidence="2">
    <name type="scientific">marine sediment metagenome</name>
    <dbReference type="NCBI Taxonomy" id="412755"/>
    <lineage>
        <taxon>unclassified sequences</taxon>
        <taxon>metagenomes</taxon>
        <taxon>ecological metagenomes</taxon>
    </lineage>
</organism>
<proteinExistence type="predicted"/>
<feature type="compositionally biased region" description="Low complexity" evidence="1">
    <location>
        <begin position="27"/>
        <end position="46"/>
    </location>
</feature>
<reference evidence="2" key="1">
    <citation type="journal article" date="2015" name="Nature">
        <title>Complex archaea that bridge the gap between prokaryotes and eukaryotes.</title>
        <authorList>
            <person name="Spang A."/>
            <person name="Saw J.H."/>
            <person name="Jorgensen S.L."/>
            <person name="Zaremba-Niedzwiedzka K."/>
            <person name="Martijn J."/>
            <person name="Lind A.E."/>
            <person name="van Eijk R."/>
            <person name="Schleper C."/>
            <person name="Guy L."/>
            <person name="Ettema T.J."/>
        </authorList>
    </citation>
    <scope>NUCLEOTIDE SEQUENCE</scope>
</reference>
<dbReference type="AlphaFoldDB" id="A0A0F9LEZ1"/>
<feature type="region of interest" description="Disordered" evidence="1">
    <location>
        <begin position="19"/>
        <end position="54"/>
    </location>
</feature>
<evidence type="ECO:0000313" key="2">
    <source>
        <dbReference type="EMBL" id="KKM85786.1"/>
    </source>
</evidence>
<accession>A0A0F9LEZ1</accession>
<dbReference type="EMBL" id="LAZR01007356">
    <property type="protein sequence ID" value="KKM85786.1"/>
    <property type="molecule type" value="Genomic_DNA"/>
</dbReference>
<comment type="caution">
    <text evidence="2">The sequence shown here is derived from an EMBL/GenBank/DDBJ whole genome shotgun (WGS) entry which is preliminary data.</text>
</comment>
<name>A0A0F9LEZ1_9ZZZZ</name>